<evidence type="ECO:0000313" key="4">
    <source>
        <dbReference type="Proteomes" id="UP000037088"/>
    </source>
</evidence>
<evidence type="ECO:0000313" key="2">
    <source>
        <dbReference type="EMBL" id="KOC95324.1"/>
    </source>
</evidence>
<sequence length="404" mass="46947">MMPVTELSLKTARKLHLAAQNLLRSPPRKAQYDDVAAAIRHMSLLQIDTIHVVARSPYLVLFSRLGAFSPEWLEMTLAEGKLFEYWAHEACFIPTEDYKLLRHRMLTPASLGWKYNADWMQQHQQDIQQLILHIEQQGPVRSADFASAAAHKPGWWSWKPHKRHLENLFTAGEVMVTERRNFQRVYDLRRRVMPDWDDDLHMLSEPEAVQQMLRNSMQSLGIFRAEWLADYYRLKRAPVKPLLAQALERGEVVAVNVEKLGAMYLHHRLLPLLEQPLRATASALLSPFDPVVWDRRRALELFNFDYRIECYTPEAKRKFGYFVLPILHRGGLKGRLDAKMQRKEQILQIKGLWLEAGVTVSATLVRDLTRTLNDFARWQGANQIVVDHAPADLSACWGRGWRCE</sequence>
<dbReference type="InterPro" id="IPR009351">
    <property type="entry name" value="AlkZ-like"/>
</dbReference>
<dbReference type="Pfam" id="PF06224">
    <property type="entry name" value="AlkZ-like"/>
    <property type="match status" value="1"/>
</dbReference>
<dbReference type="PANTHER" id="PTHR30528">
    <property type="entry name" value="CYTOPLASMIC PROTEIN"/>
    <property type="match status" value="1"/>
</dbReference>
<protein>
    <recommendedName>
        <fullName evidence="5">Cytoplasmic protein</fullName>
    </recommendedName>
</protein>
<dbReference type="Proteomes" id="UP000036851">
    <property type="component" value="Unassembled WGS sequence"/>
</dbReference>
<keyword evidence="4" id="KW-1185">Reference proteome</keyword>
<dbReference type="EMBL" id="JRXE01000001">
    <property type="protein sequence ID" value="KOC92755.1"/>
    <property type="molecule type" value="Genomic_DNA"/>
</dbReference>
<dbReference type="EMBL" id="JRXF01000001">
    <property type="protein sequence ID" value="KOC95324.1"/>
    <property type="molecule type" value="Genomic_DNA"/>
</dbReference>
<name>A0A0L7TIZ3_9GAMM</name>
<accession>A0A0L7TIZ3</accession>
<evidence type="ECO:0008006" key="5">
    <source>
        <dbReference type="Google" id="ProtNLM"/>
    </source>
</evidence>
<organism evidence="2 3">
    <name type="scientific">Winslowiella iniecta</name>
    <dbReference type="NCBI Taxonomy" id="1560201"/>
    <lineage>
        <taxon>Bacteria</taxon>
        <taxon>Pseudomonadati</taxon>
        <taxon>Pseudomonadota</taxon>
        <taxon>Gammaproteobacteria</taxon>
        <taxon>Enterobacterales</taxon>
        <taxon>Erwiniaceae</taxon>
        <taxon>Winslowiella</taxon>
    </lineage>
</organism>
<proteinExistence type="predicted"/>
<dbReference type="Proteomes" id="UP000037088">
    <property type="component" value="Unassembled WGS sequence"/>
</dbReference>
<dbReference type="STRING" id="1560201.NG42_00130"/>
<comment type="caution">
    <text evidence="2">The sequence shown here is derived from an EMBL/GenBank/DDBJ whole genome shotgun (WGS) entry which is preliminary data.</text>
</comment>
<reference evidence="3 4" key="1">
    <citation type="journal article" date="2015" name="Int. J. Syst. Evol. Microbiol.">
        <title>Erwinia iniecta sp. nov., isolated from Russian wheat aphids (Diuraphis noxia).</title>
        <authorList>
            <person name="Campillo T."/>
            <person name="Luna E."/>
            <person name="Portier P."/>
            <person name="Fischer-Le Saux M."/>
            <person name="Lapitan N."/>
            <person name="Tisserat N.A."/>
            <person name="Leach J.E."/>
        </authorList>
    </citation>
    <scope>NUCLEOTIDE SEQUENCE [LARGE SCALE GENOMIC DNA]</scope>
    <source>
        <strain evidence="1 4">B120</strain>
        <strain evidence="2 3">B149</strain>
    </source>
</reference>
<evidence type="ECO:0000313" key="1">
    <source>
        <dbReference type="EMBL" id="KOC92755.1"/>
    </source>
</evidence>
<dbReference type="PANTHER" id="PTHR30528:SF0">
    <property type="entry name" value="CYTOPLASMIC PROTEIN"/>
    <property type="match status" value="1"/>
</dbReference>
<dbReference type="PATRIC" id="fig|1560201.3.peg.29"/>
<dbReference type="AlphaFoldDB" id="A0A0L7TIZ3"/>
<evidence type="ECO:0000313" key="3">
    <source>
        <dbReference type="Proteomes" id="UP000036851"/>
    </source>
</evidence>
<gene>
    <name evidence="1" type="ORF">NG42_00130</name>
    <name evidence="2" type="ORF">NG43_01045</name>
</gene>